<comment type="subcellular location">
    <subcellularLocation>
        <location evidence="2 9">Nucleus</location>
    </subcellularLocation>
</comment>
<dbReference type="EMBL" id="JANQDX010000001">
    <property type="protein sequence ID" value="KAL0928547.1"/>
    <property type="molecule type" value="Genomic_DNA"/>
</dbReference>
<organism evidence="13 14">
    <name type="scientific">Dendrobium thyrsiflorum</name>
    <name type="common">Pinecone-like raceme dendrobium</name>
    <name type="synonym">Orchid</name>
    <dbReference type="NCBI Taxonomy" id="117978"/>
    <lineage>
        <taxon>Eukaryota</taxon>
        <taxon>Viridiplantae</taxon>
        <taxon>Streptophyta</taxon>
        <taxon>Embryophyta</taxon>
        <taxon>Tracheophyta</taxon>
        <taxon>Spermatophyta</taxon>
        <taxon>Magnoliopsida</taxon>
        <taxon>Liliopsida</taxon>
        <taxon>Asparagales</taxon>
        <taxon>Orchidaceae</taxon>
        <taxon>Epidendroideae</taxon>
        <taxon>Malaxideae</taxon>
        <taxon>Dendrobiinae</taxon>
        <taxon>Dendrobium</taxon>
    </lineage>
</organism>
<dbReference type="Gene3D" id="2.30.30.1040">
    <property type="match status" value="1"/>
</dbReference>
<evidence type="ECO:0000259" key="12">
    <source>
        <dbReference type="PROSITE" id="PS51745"/>
    </source>
</evidence>
<evidence type="ECO:0000256" key="8">
    <source>
        <dbReference type="ARBA" id="ARBA00023294"/>
    </source>
</evidence>
<comment type="subunit">
    <text evidence="9">Homodimers and heterodimers.</text>
</comment>
<dbReference type="SUPFAM" id="SSF101936">
    <property type="entry name" value="DNA-binding pseudobarrel domain"/>
    <property type="match status" value="1"/>
</dbReference>
<evidence type="ECO:0000256" key="5">
    <source>
        <dbReference type="ARBA" id="ARBA00023125"/>
    </source>
</evidence>
<evidence type="ECO:0000256" key="4">
    <source>
        <dbReference type="ARBA" id="ARBA00023015"/>
    </source>
</evidence>
<dbReference type="Pfam" id="PF02309">
    <property type="entry name" value="AUX_IAA"/>
    <property type="match status" value="1"/>
</dbReference>
<evidence type="ECO:0000256" key="1">
    <source>
        <dbReference type="ARBA" id="ARBA00003182"/>
    </source>
</evidence>
<keyword evidence="4 9" id="KW-0805">Transcription regulation</keyword>
<feature type="compositionally biased region" description="Low complexity" evidence="10">
    <location>
        <begin position="477"/>
        <end position="487"/>
    </location>
</feature>
<comment type="function">
    <text evidence="1 9">Auxin response factors (ARFs) are transcriptional factors that bind specifically to the DNA sequence 5'-TGTCTC-3' found in the auxin-responsive promoter elements (AuxREs).</text>
</comment>
<dbReference type="AlphaFoldDB" id="A0ABD0VTM8"/>
<dbReference type="InterPro" id="IPR010525">
    <property type="entry name" value="ARF_dom"/>
</dbReference>
<dbReference type="Gene3D" id="2.40.330.10">
    <property type="entry name" value="DNA-binding pseudobarrel domain"/>
    <property type="match status" value="1"/>
</dbReference>
<keyword evidence="8 9" id="KW-0927">Auxin signaling pathway</keyword>
<comment type="similarity">
    <text evidence="3 9">Belongs to the ARF family.</text>
</comment>
<feature type="region of interest" description="Disordered" evidence="10">
    <location>
        <begin position="461"/>
        <end position="489"/>
    </location>
</feature>
<evidence type="ECO:0000256" key="6">
    <source>
        <dbReference type="ARBA" id="ARBA00023163"/>
    </source>
</evidence>
<dbReference type="Proteomes" id="UP001552299">
    <property type="component" value="Unassembled WGS sequence"/>
</dbReference>
<dbReference type="InterPro" id="IPR053793">
    <property type="entry name" value="PB1-like"/>
</dbReference>
<dbReference type="CDD" id="cd10017">
    <property type="entry name" value="B3_DNA"/>
    <property type="match status" value="1"/>
</dbReference>
<evidence type="ECO:0000256" key="9">
    <source>
        <dbReference type="RuleBase" id="RU004561"/>
    </source>
</evidence>
<dbReference type="PROSITE" id="PS51745">
    <property type="entry name" value="PB1"/>
    <property type="match status" value="1"/>
</dbReference>
<evidence type="ECO:0000256" key="2">
    <source>
        <dbReference type="ARBA" id="ARBA00004123"/>
    </source>
</evidence>
<dbReference type="Pfam" id="PF06507">
    <property type="entry name" value="ARF_AD"/>
    <property type="match status" value="1"/>
</dbReference>
<evidence type="ECO:0000256" key="7">
    <source>
        <dbReference type="ARBA" id="ARBA00023242"/>
    </source>
</evidence>
<dbReference type="PANTHER" id="PTHR31384">
    <property type="entry name" value="AUXIN RESPONSE FACTOR 4-RELATED"/>
    <property type="match status" value="1"/>
</dbReference>
<dbReference type="InterPro" id="IPR033389">
    <property type="entry name" value="AUX/IAA_dom"/>
</dbReference>
<dbReference type="FunFam" id="2.30.30.1040:FF:000001">
    <property type="entry name" value="Auxin response factor"/>
    <property type="match status" value="1"/>
</dbReference>
<dbReference type="SMART" id="SM01019">
    <property type="entry name" value="B3"/>
    <property type="match status" value="1"/>
</dbReference>
<dbReference type="Pfam" id="PF02362">
    <property type="entry name" value="B3"/>
    <property type="match status" value="1"/>
</dbReference>
<dbReference type="InterPro" id="IPR015300">
    <property type="entry name" value="DNA-bd_pseudobarrel_sf"/>
</dbReference>
<keyword evidence="5 9" id="KW-0238">DNA-binding</keyword>
<keyword evidence="7 9" id="KW-0539">Nucleus</keyword>
<accession>A0ABD0VTM8</accession>
<proteinExistence type="inferred from homology"/>
<feature type="domain" description="TF-B3" evidence="11">
    <location>
        <begin position="132"/>
        <end position="234"/>
    </location>
</feature>
<dbReference type="GO" id="GO:0009734">
    <property type="term" value="P:auxin-activated signaling pathway"/>
    <property type="evidence" value="ECO:0007669"/>
    <property type="project" value="UniProtKB-KW"/>
</dbReference>
<keyword evidence="6 9" id="KW-0804">Transcription</keyword>
<dbReference type="SUPFAM" id="SSF54277">
    <property type="entry name" value="CAD &amp; PB1 domains"/>
    <property type="match status" value="1"/>
</dbReference>
<evidence type="ECO:0000259" key="11">
    <source>
        <dbReference type="PROSITE" id="PS50863"/>
    </source>
</evidence>
<dbReference type="PANTHER" id="PTHR31384:SF25">
    <property type="entry name" value="AUXIN RESPONSE FACTOR"/>
    <property type="match status" value="1"/>
</dbReference>
<protein>
    <recommendedName>
        <fullName evidence="9">Auxin response factor</fullName>
    </recommendedName>
</protein>
<evidence type="ECO:0000256" key="10">
    <source>
        <dbReference type="SAM" id="MobiDB-lite"/>
    </source>
</evidence>
<evidence type="ECO:0000313" key="13">
    <source>
        <dbReference type="EMBL" id="KAL0928547.1"/>
    </source>
</evidence>
<feature type="domain" description="PB1" evidence="12">
    <location>
        <begin position="583"/>
        <end position="667"/>
    </location>
</feature>
<dbReference type="Gene3D" id="3.10.20.90">
    <property type="entry name" value="Phosphatidylinositol 3-kinase Catalytic Subunit, Chain A, domain 1"/>
    <property type="match status" value="1"/>
</dbReference>
<dbReference type="GO" id="GO:0005634">
    <property type="term" value="C:nucleus"/>
    <property type="evidence" value="ECO:0007669"/>
    <property type="project" value="UniProtKB-SubCell"/>
</dbReference>
<comment type="caution">
    <text evidence="13">The sequence shown here is derived from an EMBL/GenBank/DDBJ whole genome shotgun (WGS) entry which is preliminary data.</text>
</comment>
<dbReference type="FunFam" id="2.40.330.10:FF:000001">
    <property type="entry name" value="Auxin response factor"/>
    <property type="match status" value="1"/>
</dbReference>
<evidence type="ECO:0000313" key="14">
    <source>
        <dbReference type="Proteomes" id="UP001552299"/>
    </source>
</evidence>
<name>A0ABD0VTM8_DENTH</name>
<gene>
    <name evidence="13" type="ORF">M5K25_000438</name>
</gene>
<keyword evidence="14" id="KW-1185">Reference proteome</keyword>
<feature type="region of interest" description="Disordered" evidence="10">
    <location>
        <begin position="370"/>
        <end position="389"/>
    </location>
</feature>
<reference evidence="13 14" key="1">
    <citation type="journal article" date="2024" name="Plant Biotechnol. J.">
        <title>Dendrobium thyrsiflorum genome and its molecular insights into genes involved in important horticultural traits.</title>
        <authorList>
            <person name="Chen B."/>
            <person name="Wang J.Y."/>
            <person name="Zheng P.J."/>
            <person name="Li K.L."/>
            <person name="Liang Y.M."/>
            <person name="Chen X.F."/>
            <person name="Zhang C."/>
            <person name="Zhao X."/>
            <person name="He X."/>
            <person name="Zhang G.Q."/>
            <person name="Liu Z.J."/>
            <person name="Xu Q."/>
        </authorList>
    </citation>
    <scope>NUCLEOTIDE SEQUENCE [LARGE SCALE GENOMIC DNA]</scope>
    <source>
        <strain evidence="13">GZMU011</strain>
    </source>
</reference>
<dbReference type="InterPro" id="IPR003340">
    <property type="entry name" value="B3_DNA-bd"/>
</dbReference>
<evidence type="ECO:0000256" key="3">
    <source>
        <dbReference type="ARBA" id="ARBA00007853"/>
    </source>
</evidence>
<dbReference type="InterPro" id="IPR044835">
    <property type="entry name" value="ARF_plant"/>
</dbReference>
<sequence>MGSRGTARNLRSSCSTERVQGNNDLLHTELWRQCAGPLVSVPCVGEMVYYFPQGCIEQIEAFASQHENRSIPIYGLPSKILCRVVNVLLQAEKDTDEVFAQVTLLPEPEHEGDTNEMEARQSSVLNQQVFSFCKILTASDTSTHGGFSVLKRHADDCLPPLDMSKQPPAQELIAKDLHGQEWSFRHIYRGHPKRHLLTTGWSIFLNAKKLSTGDAFIFLRGQDGKLVVGVRRARKLPTVASTSVITTESMQIGILASAMHAINTRTMFSVYYRPRTSSSDFIVPYHRYMDSANHNYSIGMRFRMTFEGEDGEEERHTGTIIAIEDAEPIKWPDSKWKCFKVRWDQPSGIPRPERVCPWDVTPFDAAVEPSEMAGTKRNRPCRSSLSPKSFDPNKNGFTKICNEPAPKFQGLFQCQDGMARGVGSFSDVPGNIHSPLASQQKHLPITSPEIRKEILVNNCSSHSAHKKSNKEKYLAETSPSSGSGTSGNPYLDRYQSNENYCKVPKIFGVPLIQNSSHGVLPHVATHNELIKQSMASYHAAHSPSYILDCDQFSELSNSSKPSEFSGSWTSNDQSYATHTIPIRSCTKVRKHGSALGRSVDLSRFSGYDELINELDRMFDFKGRLVGRCSSWQVIYTDDEGDTMLIGDYPWQEFCAMVRKIFIYPHEEIDKLYLSC</sequence>
<dbReference type="GO" id="GO:0003677">
    <property type="term" value="F:DNA binding"/>
    <property type="evidence" value="ECO:0007669"/>
    <property type="project" value="UniProtKB-KW"/>
</dbReference>
<dbReference type="PROSITE" id="PS50863">
    <property type="entry name" value="B3"/>
    <property type="match status" value="1"/>
</dbReference>